<evidence type="ECO:0000313" key="3">
    <source>
        <dbReference type="Proteomes" id="UP000007151"/>
    </source>
</evidence>
<evidence type="ECO:0000313" key="2">
    <source>
        <dbReference type="EMBL" id="OWR51579.1"/>
    </source>
</evidence>
<dbReference type="EMBL" id="AGBW02009134">
    <property type="protein sequence ID" value="OWR51579.1"/>
    <property type="molecule type" value="Genomic_DNA"/>
</dbReference>
<sequence>MNIIYVILLALLTVVASRRVRYNRVRRVQTFDNYNTDDISLNPEYAKTGVTFYFDSSFGRRAVNQGKYTDGNAQVVDFNPNYGTLF</sequence>
<gene>
    <name evidence="2" type="ORF">KGM_210454</name>
</gene>
<keyword evidence="1" id="KW-0732">Signal</keyword>
<organism evidence="2 3">
    <name type="scientific">Danaus plexippus plexippus</name>
    <dbReference type="NCBI Taxonomy" id="278856"/>
    <lineage>
        <taxon>Eukaryota</taxon>
        <taxon>Metazoa</taxon>
        <taxon>Ecdysozoa</taxon>
        <taxon>Arthropoda</taxon>
        <taxon>Hexapoda</taxon>
        <taxon>Insecta</taxon>
        <taxon>Pterygota</taxon>
        <taxon>Neoptera</taxon>
        <taxon>Endopterygota</taxon>
        <taxon>Lepidoptera</taxon>
        <taxon>Glossata</taxon>
        <taxon>Ditrysia</taxon>
        <taxon>Papilionoidea</taxon>
        <taxon>Nymphalidae</taxon>
        <taxon>Danainae</taxon>
        <taxon>Danaini</taxon>
        <taxon>Danaina</taxon>
        <taxon>Danaus</taxon>
        <taxon>Danaus</taxon>
    </lineage>
</organism>
<feature type="chain" id="PRO_5011109098" evidence="1">
    <location>
        <begin position="18"/>
        <end position="86"/>
    </location>
</feature>
<comment type="caution">
    <text evidence="2">The sequence shown here is derived from an EMBL/GenBank/DDBJ whole genome shotgun (WGS) entry which is preliminary data.</text>
</comment>
<reference evidence="2 3" key="1">
    <citation type="journal article" date="2011" name="Cell">
        <title>The monarch butterfly genome yields insights into long-distance migration.</title>
        <authorList>
            <person name="Zhan S."/>
            <person name="Merlin C."/>
            <person name="Boore J.L."/>
            <person name="Reppert S.M."/>
        </authorList>
    </citation>
    <scope>NUCLEOTIDE SEQUENCE [LARGE SCALE GENOMIC DNA]</scope>
    <source>
        <strain evidence="2">F-2</strain>
    </source>
</reference>
<accession>A0A212FCW2</accession>
<keyword evidence="3" id="KW-1185">Reference proteome</keyword>
<feature type="signal peptide" evidence="1">
    <location>
        <begin position="1"/>
        <end position="17"/>
    </location>
</feature>
<proteinExistence type="predicted"/>
<dbReference type="KEGG" id="dpl:KGM_210454"/>
<evidence type="ECO:0000256" key="1">
    <source>
        <dbReference type="SAM" id="SignalP"/>
    </source>
</evidence>
<dbReference type="AlphaFoldDB" id="A0A212FCW2"/>
<name>A0A212FCW2_DANPL</name>
<dbReference type="Proteomes" id="UP000007151">
    <property type="component" value="Unassembled WGS sequence"/>
</dbReference>
<protein>
    <submittedName>
        <fullName evidence="2">Uncharacterized protein</fullName>
    </submittedName>
</protein>
<dbReference type="InParanoid" id="A0A212FCW2"/>